<evidence type="ECO:0000313" key="5">
    <source>
        <dbReference type="EMBL" id="CCE66272.1"/>
    </source>
</evidence>
<dbReference type="OMA" id="DAHNISK"/>
<dbReference type="GeneID" id="11530911"/>
<evidence type="ECO:0000256" key="1">
    <source>
        <dbReference type="SAM" id="MobiDB-lite"/>
    </source>
</evidence>
<reference evidence="5 6" key="1">
    <citation type="journal article" date="2011" name="Proc. Natl. Acad. Sci. U.S.A.">
        <title>Evolutionary erosion of yeast sex chromosomes by mating-type switching accidents.</title>
        <authorList>
            <person name="Gordon J.L."/>
            <person name="Armisen D."/>
            <person name="Proux-Wera E."/>
            <person name="Oheigeartaigh S.S."/>
            <person name="Byrne K.P."/>
            <person name="Wolfe K.H."/>
        </authorList>
    </citation>
    <scope>NUCLEOTIDE SEQUENCE [LARGE SCALE GENOMIC DNA]</scope>
    <source>
        <strain evidence="6">ATCC 24235 / CBS 4417 / NBRC 1672 / NRRL Y-8282 / UCD 70-5</strain>
    </source>
</reference>
<dbReference type="eggNOG" id="KOG4157">
    <property type="taxonomic scope" value="Eukaryota"/>
</dbReference>
<dbReference type="SMART" id="SM00321">
    <property type="entry name" value="WSC"/>
    <property type="match status" value="1"/>
</dbReference>
<accession>G8C294</accession>
<keyword evidence="2" id="KW-1133">Transmembrane helix</keyword>
<dbReference type="KEGG" id="tpf:TPHA_0P01140"/>
<sequence>MLKSFVCVLLYSQLVAAVTYNYQGCYDSSSLRSMMSSLGTYTYQSISYCQTECNGSKFIALLDGGECYCSDDTSILDVLSSLQSDSSQCNVGCNGWPYQTCGGQTYMDFYVDSSITVVNSVSSSTSLSSAAASSSSTSVQGSTSAYIATTTISTTQDSTPTSSFTSTRSSSSQSSTTSIVSKLETTSTYESLSSSSSDSQAVLTSSSLISSPSTNNNSVHPSTVFTSTRVTTELLTTSVVTASDNGSQVLVYVTKTETFATTSAVASSNSISVNGKNSNSSSPNSLSSGDIAGIVIGVVFGTFFILAALIYANWRRKKHAKERDIEESKQHQPYSYGDVDANPIILPERAASSKFHKHPKYIGPATSDSEFFFSTYDTHETDSSPSSSRDLTSSSSSMNSGVNLISKEAIPIEALRDNQKMTNPKPIVRFSTTSIPFLVEDRQLRIVNPDDEKIEDQYKEDFDDSSRNN</sequence>
<feature type="region of interest" description="Disordered" evidence="1">
    <location>
        <begin position="448"/>
        <end position="469"/>
    </location>
</feature>
<dbReference type="STRING" id="1071381.G8C294"/>
<evidence type="ECO:0000256" key="2">
    <source>
        <dbReference type="SAM" id="Phobius"/>
    </source>
</evidence>
<dbReference type="OrthoDB" id="2019572at2759"/>
<dbReference type="RefSeq" id="XP_003688706.1">
    <property type="nucleotide sequence ID" value="XM_003688658.1"/>
</dbReference>
<feature type="compositionally biased region" description="Low complexity" evidence="1">
    <location>
        <begin position="383"/>
        <end position="400"/>
    </location>
</feature>
<keyword evidence="2" id="KW-0812">Transmembrane</keyword>
<keyword evidence="2" id="KW-0472">Membrane</keyword>
<evidence type="ECO:0000256" key="3">
    <source>
        <dbReference type="SAM" id="SignalP"/>
    </source>
</evidence>
<feature type="region of interest" description="Disordered" evidence="1">
    <location>
        <begin position="377"/>
        <end position="400"/>
    </location>
</feature>
<keyword evidence="3" id="KW-0732">Signal</keyword>
<proteinExistence type="predicted"/>
<name>G8C294_TETPH</name>
<keyword evidence="6" id="KW-1185">Reference proteome</keyword>
<dbReference type="EMBL" id="HE612871">
    <property type="protein sequence ID" value="CCE66272.1"/>
    <property type="molecule type" value="Genomic_DNA"/>
</dbReference>
<feature type="chain" id="PRO_5005682108" description="WSC domain-containing protein" evidence="3">
    <location>
        <begin position="18"/>
        <end position="469"/>
    </location>
</feature>
<dbReference type="Proteomes" id="UP000005666">
    <property type="component" value="Chromosome 16"/>
</dbReference>
<feature type="region of interest" description="Disordered" evidence="1">
    <location>
        <begin position="155"/>
        <end position="177"/>
    </location>
</feature>
<feature type="transmembrane region" description="Helical" evidence="2">
    <location>
        <begin position="291"/>
        <end position="314"/>
    </location>
</feature>
<dbReference type="AlphaFoldDB" id="G8C294"/>
<evidence type="ECO:0000259" key="4">
    <source>
        <dbReference type="PROSITE" id="PS51212"/>
    </source>
</evidence>
<organism evidence="5 6">
    <name type="scientific">Tetrapisispora phaffii (strain ATCC 24235 / CBS 4417 / NBRC 1672 / NRRL Y-8282 / UCD 70-5)</name>
    <name type="common">Yeast</name>
    <name type="synonym">Fabospora phaffii</name>
    <dbReference type="NCBI Taxonomy" id="1071381"/>
    <lineage>
        <taxon>Eukaryota</taxon>
        <taxon>Fungi</taxon>
        <taxon>Dikarya</taxon>
        <taxon>Ascomycota</taxon>
        <taxon>Saccharomycotina</taxon>
        <taxon>Saccharomycetes</taxon>
        <taxon>Saccharomycetales</taxon>
        <taxon>Saccharomycetaceae</taxon>
        <taxon>Tetrapisispora</taxon>
    </lineage>
</organism>
<evidence type="ECO:0000313" key="6">
    <source>
        <dbReference type="Proteomes" id="UP000005666"/>
    </source>
</evidence>
<feature type="signal peptide" evidence="3">
    <location>
        <begin position="1"/>
        <end position="17"/>
    </location>
</feature>
<dbReference type="HOGENOM" id="CLU_024893_1_0_1"/>
<protein>
    <recommendedName>
        <fullName evidence="4">WSC domain-containing protein</fullName>
    </recommendedName>
</protein>
<dbReference type="InterPro" id="IPR002889">
    <property type="entry name" value="WSC_carb-bd"/>
</dbReference>
<dbReference type="Pfam" id="PF01822">
    <property type="entry name" value="WSC"/>
    <property type="match status" value="1"/>
</dbReference>
<gene>
    <name evidence="5" type="primary">TPHA0P01140</name>
    <name evidence="5" type="ordered locus">TPHA_0P01140</name>
</gene>
<dbReference type="PROSITE" id="PS51212">
    <property type="entry name" value="WSC"/>
    <property type="match status" value="1"/>
</dbReference>
<feature type="domain" description="WSC" evidence="4">
    <location>
        <begin position="19"/>
        <end position="113"/>
    </location>
</feature>